<dbReference type="SMART" id="SM00181">
    <property type="entry name" value="EGF"/>
    <property type="match status" value="2"/>
</dbReference>
<dbReference type="Pfam" id="PF00069">
    <property type="entry name" value="Pkinase"/>
    <property type="match status" value="1"/>
</dbReference>
<dbReference type="Gene3D" id="1.10.510.10">
    <property type="entry name" value="Transferase(Phosphotransferase) domain 1"/>
    <property type="match status" value="1"/>
</dbReference>
<keyword evidence="6" id="KW-0812">Transmembrane</keyword>
<dbReference type="GO" id="GO:0004674">
    <property type="term" value="F:protein serine/threonine kinase activity"/>
    <property type="evidence" value="ECO:0007669"/>
    <property type="project" value="UniProtKB-KW"/>
</dbReference>
<dbReference type="GO" id="GO:0007166">
    <property type="term" value="P:cell surface receptor signaling pathway"/>
    <property type="evidence" value="ECO:0007669"/>
    <property type="project" value="InterPro"/>
</dbReference>
<evidence type="ECO:0000313" key="8">
    <source>
        <dbReference type="EMBL" id="CAH66387.1"/>
    </source>
</evidence>
<protein>
    <submittedName>
        <fullName evidence="8">OSIGBa0134J07.5 protein</fullName>
    </submittedName>
</protein>
<evidence type="ECO:0000256" key="4">
    <source>
        <dbReference type="ARBA" id="ARBA00022840"/>
    </source>
</evidence>
<keyword evidence="5" id="KW-1015">Disulfide bond</keyword>
<dbReference type="FunFam" id="2.10.25.10:FF:000355">
    <property type="entry name" value="Wall-associated receptor kinase 3"/>
    <property type="match status" value="1"/>
</dbReference>
<dbReference type="PANTHER" id="PTHR27005:SF37">
    <property type="entry name" value="OS04G0367600 PROTEIN"/>
    <property type="match status" value="1"/>
</dbReference>
<reference evidence="8" key="2">
    <citation type="submission" date="2004-10" db="EMBL/GenBank/DDBJ databases">
        <title>Chromosome-wide comparison between domesticated rice subspecies indica and japonica.</title>
        <authorList>
            <person name="Han B."/>
        </authorList>
    </citation>
    <scope>NUCLEOTIDE SEQUENCE</scope>
</reference>
<organism evidence="8">
    <name type="scientific">Oryza sativa</name>
    <name type="common">Rice</name>
    <dbReference type="NCBI Taxonomy" id="4530"/>
    <lineage>
        <taxon>Eukaryota</taxon>
        <taxon>Viridiplantae</taxon>
        <taxon>Streptophyta</taxon>
        <taxon>Embryophyta</taxon>
        <taxon>Tracheophyta</taxon>
        <taxon>Spermatophyta</taxon>
        <taxon>Magnoliopsida</taxon>
        <taxon>Liliopsida</taxon>
        <taxon>Poales</taxon>
        <taxon>Poaceae</taxon>
        <taxon>BOP clade</taxon>
        <taxon>Oryzoideae</taxon>
        <taxon>Oryzeae</taxon>
        <taxon>Oryzinae</taxon>
        <taxon>Oryza</taxon>
    </lineage>
</organism>
<keyword evidence="1" id="KW-0418">Kinase</keyword>
<dbReference type="FunFam" id="3.30.200.20:FF:000582">
    <property type="entry name" value="Os04g0370900 protein"/>
    <property type="match status" value="1"/>
</dbReference>
<evidence type="ECO:0000256" key="2">
    <source>
        <dbReference type="ARBA" id="ARBA00022679"/>
    </source>
</evidence>
<dbReference type="SMART" id="SM00220">
    <property type="entry name" value="S_TKc"/>
    <property type="match status" value="1"/>
</dbReference>
<keyword evidence="2" id="KW-0808">Transferase</keyword>
<dbReference type="PANTHER" id="PTHR27005">
    <property type="entry name" value="WALL-ASSOCIATED RECEPTOR KINASE-LIKE 21"/>
    <property type="match status" value="1"/>
</dbReference>
<dbReference type="AlphaFoldDB" id="Q01LI4"/>
<dbReference type="GO" id="GO:0005509">
    <property type="term" value="F:calcium ion binding"/>
    <property type="evidence" value="ECO:0007669"/>
    <property type="project" value="InterPro"/>
</dbReference>
<keyword evidence="6" id="KW-0472">Membrane</keyword>
<dbReference type="PROSITE" id="PS50011">
    <property type="entry name" value="PROTEIN_KINASE_DOM"/>
    <property type="match status" value="1"/>
</dbReference>
<dbReference type="InterPro" id="IPR000742">
    <property type="entry name" value="EGF"/>
</dbReference>
<dbReference type="SMART" id="SM00179">
    <property type="entry name" value="EGF_CA"/>
    <property type="match status" value="1"/>
</dbReference>
<dbReference type="GO" id="GO:0005524">
    <property type="term" value="F:ATP binding"/>
    <property type="evidence" value="ECO:0007669"/>
    <property type="project" value="UniProtKB-KW"/>
</dbReference>
<accession>Q01LI4</accession>
<dbReference type="InterPro" id="IPR001881">
    <property type="entry name" value="EGF-like_Ca-bd_dom"/>
</dbReference>
<evidence type="ECO:0000256" key="5">
    <source>
        <dbReference type="ARBA" id="ARBA00023157"/>
    </source>
</evidence>
<reference evidence="8" key="1">
    <citation type="journal article" date="2002" name="Nature">
        <title>Sequence and analysis of rice chromosome 4.</title>
        <authorList>
            <person name="Feng Q."/>
            <person name="Zhang Y."/>
            <person name="Hao P."/>
            <person name="Wang S."/>
            <person name="Fu G."/>
            <person name="Huang Y."/>
            <person name="Li Y."/>
            <person name="Zhu J."/>
            <person name="Liu Y."/>
            <person name="Hu X."/>
            <person name="Jia P."/>
            <person name="Zhang Y."/>
            <person name="Zhao Q."/>
            <person name="Ying K."/>
            <person name="Yu S."/>
            <person name="Tang Y."/>
            <person name="Weng Q."/>
            <person name="Zhang L."/>
            <person name="Lu Y."/>
            <person name="Mu J."/>
            <person name="Lu Y."/>
            <person name="Zhang L.S."/>
            <person name="Yu Z."/>
            <person name="Fan D."/>
            <person name="Liu X."/>
            <person name="Lu T."/>
            <person name="Li C."/>
            <person name="Wu Y."/>
            <person name="Sun T."/>
            <person name="Lei H."/>
            <person name="Li T."/>
            <person name="Hu H."/>
            <person name="Guan J."/>
            <person name="Wu M."/>
            <person name="Zhang R."/>
            <person name="Zhou B."/>
            <person name="Chen Z."/>
            <person name="Chen L."/>
            <person name="Jin Z."/>
            <person name="Wang R."/>
            <person name="Yin H."/>
            <person name="Cai Z."/>
            <person name="Ren S."/>
            <person name="Lv G."/>
            <person name="Gu W."/>
            <person name="Zhu G."/>
            <person name="Tu Y."/>
            <person name="Jia J."/>
            <person name="Zhang Y."/>
            <person name="Chen J."/>
            <person name="Kang H."/>
            <person name="Chen X."/>
            <person name="Shao C."/>
            <person name="Sun Y."/>
            <person name="Hu Q."/>
            <person name="Zhang X."/>
            <person name="Zhang W."/>
            <person name="Wang L."/>
            <person name="Ding C."/>
            <person name="Sheng H."/>
            <person name="Gu J."/>
            <person name="Chen S."/>
            <person name="Ni L."/>
            <person name="Zhu F."/>
            <person name="Chen W."/>
            <person name="Lan L."/>
            <person name="Lai Y."/>
            <person name="Cheng Z."/>
            <person name="Gu M."/>
            <person name="Jiang J."/>
            <person name="Li J."/>
            <person name="Hong G."/>
            <person name="Xue Y."/>
            <person name="Han B."/>
        </authorList>
    </citation>
    <scope>NUCLEOTIDE SEQUENCE</scope>
</reference>
<evidence type="ECO:0000256" key="3">
    <source>
        <dbReference type="ARBA" id="ARBA00022741"/>
    </source>
</evidence>
<dbReference type="InterPro" id="IPR011009">
    <property type="entry name" value="Kinase-like_dom_sf"/>
</dbReference>
<dbReference type="InterPro" id="IPR000719">
    <property type="entry name" value="Prot_kinase_dom"/>
</dbReference>
<dbReference type="SUPFAM" id="SSF57196">
    <property type="entry name" value="EGF/Laminin"/>
    <property type="match status" value="1"/>
</dbReference>
<dbReference type="Gene3D" id="2.10.25.10">
    <property type="entry name" value="Laminin"/>
    <property type="match status" value="1"/>
</dbReference>
<dbReference type="PROSITE" id="PS00108">
    <property type="entry name" value="PROTEIN_KINASE_ST"/>
    <property type="match status" value="1"/>
</dbReference>
<dbReference type="EMBL" id="CR855093">
    <property type="protein sequence ID" value="CAH66387.1"/>
    <property type="molecule type" value="Genomic_DNA"/>
</dbReference>
<dbReference type="CDD" id="cd00054">
    <property type="entry name" value="EGF_CA"/>
    <property type="match status" value="1"/>
</dbReference>
<dbReference type="SUPFAM" id="SSF56112">
    <property type="entry name" value="Protein kinase-like (PK-like)"/>
    <property type="match status" value="1"/>
</dbReference>
<gene>
    <name evidence="8" type="primary">OSIGBa0134J07.5</name>
</gene>
<proteinExistence type="predicted"/>
<dbReference type="InterPro" id="IPR008271">
    <property type="entry name" value="Ser/Thr_kinase_AS"/>
</dbReference>
<dbReference type="FunFam" id="1.10.510.10:FF:000473">
    <property type="entry name" value="Putative wall-associated kinase"/>
    <property type="match status" value="1"/>
</dbReference>
<feature type="transmembrane region" description="Helical" evidence="6">
    <location>
        <begin position="414"/>
        <end position="435"/>
    </location>
</feature>
<keyword evidence="1" id="KW-0723">Serine/threonine-protein kinase</keyword>
<evidence type="ECO:0000256" key="1">
    <source>
        <dbReference type="ARBA" id="ARBA00022527"/>
    </source>
</evidence>
<dbReference type="PROSITE" id="PS01187">
    <property type="entry name" value="EGF_CA"/>
    <property type="match status" value="1"/>
</dbReference>
<evidence type="ECO:0000259" key="7">
    <source>
        <dbReference type="PROSITE" id="PS50011"/>
    </source>
</evidence>
<dbReference type="Gene3D" id="3.30.200.20">
    <property type="entry name" value="Phosphorylase Kinase, domain 1"/>
    <property type="match status" value="1"/>
</dbReference>
<evidence type="ECO:0000256" key="6">
    <source>
        <dbReference type="SAM" id="Phobius"/>
    </source>
</evidence>
<keyword evidence="3" id="KW-0547">Nucleotide-binding</keyword>
<dbReference type="GO" id="GO:0005886">
    <property type="term" value="C:plasma membrane"/>
    <property type="evidence" value="ECO:0007669"/>
    <property type="project" value="TreeGrafter"/>
</dbReference>
<keyword evidence="4" id="KW-0067">ATP-binding</keyword>
<feature type="domain" description="Protein kinase" evidence="7">
    <location>
        <begin position="489"/>
        <end position="756"/>
    </location>
</feature>
<dbReference type="InterPro" id="IPR045274">
    <property type="entry name" value="WAK-like"/>
</dbReference>
<name>Q01LI4_ORYSA</name>
<sequence>MAPSFEVDCNNTANGFKPFVGNVEVISLSNGQARVMNHVSSSCYNRTSRQMNPADVWYLNLTGTPYRLSDSANKFTVIGCRTLAYTFDDYNVGKYMSGCVSVCRRGDLSSAINGSCVGIGCCQTNISTGLSYYEVMFDYTLNTSGIYNRTPCSYAVLMESSSFTFSTTYLTSRAFNTSYGGQAPLVLDWAIRTANNCVEAQKNPASYACKGDYSVCLNSTNGPGYICNCKKGYQGNPYLQDSNGCQGSFLHCQIMSLSARSREKQVKLRRMSLCVPEGRAQHSWLRAKGTKPRRLSSALGVVDQRSWSSSSRKDIMSFAKPTDLPVLIFPVGKEPYNKFKGFYRAEYFKNNIQLGGLHGRKDINECQDSNNYPCHGECHNKPGDFDCFCRAGSRGNATIPGGCRKDFLPLKAQLAIGIAACVLAGLFAFLGWEVIRHKRSIRKQALLRQTDEFFQQHGGQLLLEMMKAEGNIGFTLYKRVEIETATKNFYKAQIIGEGGQGTVYKAVLGGTVVAIKKCKEIDDSRKMDFMQELVILCRVNHPNIVKLLGCCLQFEAPMLVYEFVENKTLQELLDLQRSKRFHVTLGTRLRIAAESADALGHLHSLPHPILHGDVKPANILLAEGLVAKVSDFGCSTIDEKTQSMLKGTPGYIDPEYLLEYQLTAKNDVYSFGVILLELLTSKRPLSKESKTLASMFQEAMMDGTFHELLDIEIIYEASMGVLRHIGVLAIQCLALPGMSRPVMEQVAKELRRLALLDEVEQWPQPPLVLEGFNFAVRGSMGTTSLLYTEGNSTGVYDLEKKTVMSTEFAR</sequence>
<keyword evidence="6" id="KW-1133">Transmembrane helix</keyword>
<dbReference type="InterPro" id="IPR018097">
    <property type="entry name" value="EGF_Ca-bd_CS"/>
</dbReference>